<evidence type="ECO:0000313" key="1">
    <source>
        <dbReference type="EMBL" id="KAF8733906.1"/>
    </source>
</evidence>
<organism evidence="1 2">
    <name type="scientific">Digitaria exilis</name>
    <dbReference type="NCBI Taxonomy" id="1010633"/>
    <lineage>
        <taxon>Eukaryota</taxon>
        <taxon>Viridiplantae</taxon>
        <taxon>Streptophyta</taxon>
        <taxon>Embryophyta</taxon>
        <taxon>Tracheophyta</taxon>
        <taxon>Spermatophyta</taxon>
        <taxon>Magnoliopsida</taxon>
        <taxon>Liliopsida</taxon>
        <taxon>Poales</taxon>
        <taxon>Poaceae</taxon>
        <taxon>PACMAD clade</taxon>
        <taxon>Panicoideae</taxon>
        <taxon>Panicodae</taxon>
        <taxon>Paniceae</taxon>
        <taxon>Anthephorinae</taxon>
        <taxon>Digitaria</taxon>
    </lineage>
</organism>
<reference evidence="1" key="1">
    <citation type="submission" date="2020-07" db="EMBL/GenBank/DDBJ databases">
        <title>Genome sequence and genetic diversity analysis of an under-domesticated orphan crop, white fonio (Digitaria exilis).</title>
        <authorList>
            <person name="Bennetzen J.L."/>
            <person name="Chen S."/>
            <person name="Ma X."/>
            <person name="Wang X."/>
            <person name="Yssel A.E.J."/>
            <person name="Chaluvadi S.R."/>
            <person name="Johnson M."/>
            <person name="Gangashetty P."/>
            <person name="Hamidou F."/>
            <person name="Sanogo M.D."/>
            <person name="Zwaenepoel A."/>
            <person name="Wallace J."/>
            <person name="Van De Peer Y."/>
            <person name="Van Deynze A."/>
        </authorList>
    </citation>
    <scope>NUCLEOTIDE SEQUENCE</scope>
    <source>
        <tissue evidence="1">Leaves</tissue>
    </source>
</reference>
<comment type="caution">
    <text evidence="1">The sequence shown here is derived from an EMBL/GenBank/DDBJ whole genome shotgun (WGS) entry which is preliminary data.</text>
</comment>
<dbReference type="AlphaFoldDB" id="A0A835KLF5"/>
<keyword evidence="2" id="KW-1185">Reference proteome</keyword>
<proteinExistence type="predicted"/>
<name>A0A835KLF5_9POAL</name>
<sequence length="194" mass="20717">MARRFGRPYPVALRVGRRRLLGRGVLLALCRVSTEKATPHPLYQPNSLRGSPEKRPEEAVACHPSFLVLHGRTTRPQVVVAVAGRGARDLYVRGLRGLDRLLAAASLRRAGVGRPTSRVFGSGGGRDSDEELRELVRAVQARRAAAAASTGGAAAGSGKAEAGVPAVRMTDRRRATPKLERINEDAAVVYPIAS</sequence>
<dbReference type="OrthoDB" id="690127at2759"/>
<dbReference type="Proteomes" id="UP000636709">
    <property type="component" value="Unassembled WGS sequence"/>
</dbReference>
<gene>
    <name evidence="1" type="ORF">HU200_014762</name>
</gene>
<dbReference type="EMBL" id="JACEFO010001597">
    <property type="protein sequence ID" value="KAF8733906.1"/>
    <property type="molecule type" value="Genomic_DNA"/>
</dbReference>
<protein>
    <submittedName>
        <fullName evidence="1">Uncharacterized protein</fullName>
    </submittedName>
</protein>
<accession>A0A835KLF5</accession>
<evidence type="ECO:0000313" key="2">
    <source>
        <dbReference type="Proteomes" id="UP000636709"/>
    </source>
</evidence>